<keyword evidence="7" id="KW-1185">Reference proteome</keyword>
<dbReference type="GeneID" id="113213698"/>
<evidence type="ECO:0000256" key="4">
    <source>
        <dbReference type="ARBA" id="ARBA00022989"/>
    </source>
</evidence>
<keyword evidence="2 6" id="KW-1003">Cell membrane</keyword>
<comment type="similarity">
    <text evidence="6">Belongs to the insect chemoreceptor superfamily. Gustatory receptor (GR) family.</text>
</comment>
<feature type="transmembrane region" description="Helical" evidence="6">
    <location>
        <begin position="457"/>
        <end position="476"/>
    </location>
</feature>
<comment type="caution">
    <text evidence="6">Lacks conserved residue(s) required for the propagation of feature annotation.</text>
</comment>
<dbReference type="InterPro" id="IPR013604">
    <property type="entry name" value="7TM_chemorcpt"/>
</dbReference>
<organism evidence="7 8">
    <name type="scientific">Frankliniella occidentalis</name>
    <name type="common">Western flower thrips</name>
    <name type="synonym">Euthrips occidentalis</name>
    <dbReference type="NCBI Taxonomy" id="133901"/>
    <lineage>
        <taxon>Eukaryota</taxon>
        <taxon>Metazoa</taxon>
        <taxon>Ecdysozoa</taxon>
        <taxon>Arthropoda</taxon>
        <taxon>Hexapoda</taxon>
        <taxon>Insecta</taxon>
        <taxon>Pterygota</taxon>
        <taxon>Neoptera</taxon>
        <taxon>Paraneoptera</taxon>
        <taxon>Thysanoptera</taxon>
        <taxon>Terebrantia</taxon>
        <taxon>Thripoidea</taxon>
        <taxon>Thripidae</taxon>
        <taxon>Frankliniella</taxon>
    </lineage>
</organism>
<evidence type="ECO:0000256" key="2">
    <source>
        <dbReference type="ARBA" id="ARBA00022475"/>
    </source>
</evidence>
<evidence type="ECO:0000313" key="7">
    <source>
        <dbReference type="Proteomes" id="UP000504606"/>
    </source>
</evidence>
<feature type="transmembrane region" description="Helical" evidence="6">
    <location>
        <begin position="101"/>
        <end position="126"/>
    </location>
</feature>
<evidence type="ECO:0000256" key="5">
    <source>
        <dbReference type="ARBA" id="ARBA00023136"/>
    </source>
</evidence>
<keyword evidence="6" id="KW-0675">Receptor</keyword>
<dbReference type="AlphaFoldDB" id="A0A6J1TCQ9"/>
<evidence type="ECO:0000256" key="1">
    <source>
        <dbReference type="ARBA" id="ARBA00004651"/>
    </source>
</evidence>
<proteinExistence type="inferred from homology"/>
<dbReference type="KEGG" id="foc:113213698"/>
<feature type="transmembrane region" description="Helical" evidence="6">
    <location>
        <begin position="338"/>
        <end position="361"/>
    </location>
</feature>
<feature type="transmembrane region" description="Helical" evidence="6">
    <location>
        <begin position="373"/>
        <end position="394"/>
    </location>
</feature>
<keyword evidence="3 6" id="KW-0812">Transmembrane</keyword>
<gene>
    <name evidence="8" type="primary">LOC113213698</name>
</gene>
<dbReference type="Proteomes" id="UP000504606">
    <property type="component" value="Unplaced"/>
</dbReference>
<evidence type="ECO:0000313" key="8">
    <source>
        <dbReference type="RefSeq" id="XP_026288616.2"/>
    </source>
</evidence>
<comment type="subcellular location">
    <subcellularLocation>
        <location evidence="1 6">Cell membrane</location>
        <topology evidence="1 6">Multi-pass membrane protein</topology>
    </subcellularLocation>
</comment>
<comment type="function">
    <text evidence="6">Gustatory receptor which mediates acceptance or avoidance behavior, depending on its substrates.</text>
</comment>
<dbReference type="RefSeq" id="XP_026288616.2">
    <property type="nucleotide sequence ID" value="XM_026432831.2"/>
</dbReference>
<dbReference type="Pfam" id="PF08395">
    <property type="entry name" value="7tm_7"/>
    <property type="match status" value="1"/>
</dbReference>
<sequence>MSDGALLGPWPRPGGTATWSSSRRVLVAHWRAGLVALRLGGVLGCSGWPPRWSRRWTRYGCATLVAFTAARVALFTRQFFVMFKPQFERGRESSYPDEIAYIFWLGTFNLCIKGLTIILTQVVMLLCSRNVGLLVRAVFLYLHSFPGPRNKNASRRAVVAWFGANFTFTAAYCLSYTNVYLDNWERAFYVLNDVLPDVLIGATRDSFLHLVSANVDLLAAIADGVHNHVASLPHLQGHRGPPAGAPGSVFRQRLRSAREGGPMTLQDLQFGSVAPSASCSSSCPEHCARRVSAALEQGDDDLLHGLRALRVRYQSVQDVVRATNRAYGGFNLLTSTTALIDGVVFLYSGVMLAIAFAGVLGDYKDPLPFNAFDAAYCLAFGALQAARLLFMCAIGEQMSSESFRISSALQTGLARHPGIDLRIEREIQRFIHQTQMQEIRFGAFDLLYFDLKTMKRIIAAIMTNIVILVQFSAISAEGKHREQIV</sequence>
<dbReference type="OrthoDB" id="10663803at2759"/>
<name>A0A6J1TCQ9_FRAOC</name>
<reference evidence="8" key="1">
    <citation type="submission" date="2025-08" db="UniProtKB">
        <authorList>
            <consortium name="RefSeq"/>
        </authorList>
    </citation>
    <scope>IDENTIFICATION</scope>
    <source>
        <tissue evidence="8">Whole organism</tissue>
    </source>
</reference>
<keyword evidence="6" id="KW-0807">Transducer</keyword>
<evidence type="ECO:0000256" key="6">
    <source>
        <dbReference type="RuleBase" id="RU363108"/>
    </source>
</evidence>
<keyword evidence="5 6" id="KW-0472">Membrane</keyword>
<evidence type="ECO:0000256" key="3">
    <source>
        <dbReference type="ARBA" id="ARBA00022692"/>
    </source>
</evidence>
<keyword evidence="4 6" id="KW-1133">Transmembrane helix</keyword>
<dbReference type="GO" id="GO:0050909">
    <property type="term" value="P:sensory perception of taste"/>
    <property type="evidence" value="ECO:0007669"/>
    <property type="project" value="InterPro"/>
</dbReference>
<accession>A0A6J1TCQ9</accession>
<dbReference type="GO" id="GO:0005886">
    <property type="term" value="C:plasma membrane"/>
    <property type="evidence" value="ECO:0007669"/>
    <property type="project" value="UniProtKB-SubCell"/>
</dbReference>
<dbReference type="GO" id="GO:0007165">
    <property type="term" value="P:signal transduction"/>
    <property type="evidence" value="ECO:0007669"/>
    <property type="project" value="UniProtKB-KW"/>
</dbReference>
<protein>
    <recommendedName>
        <fullName evidence="6">Gustatory receptor</fullName>
    </recommendedName>
</protein>
<feature type="transmembrane region" description="Helical" evidence="6">
    <location>
        <begin position="60"/>
        <end position="81"/>
    </location>
</feature>